<feature type="transmembrane region" description="Helical" evidence="1">
    <location>
        <begin position="44"/>
        <end position="66"/>
    </location>
</feature>
<evidence type="ECO:0000313" key="3">
    <source>
        <dbReference type="Proteomes" id="UP000635983"/>
    </source>
</evidence>
<name>A0A917PXW9_9PSED</name>
<keyword evidence="1" id="KW-1133">Transmembrane helix</keyword>
<protein>
    <submittedName>
        <fullName evidence="2">Uncharacterized protein</fullName>
    </submittedName>
</protein>
<gene>
    <name evidence="2" type="ORF">GCM10009304_25410</name>
</gene>
<organism evidence="2 3">
    <name type="scientific">Pseudomonas matsuisoli</name>
    <dbReference type="NCBI Taxonomy" id="1515666"/>
    <lineage>
        <taxon>Bacteria</taxon>
        <taxon>Pseudomonadati</taxon>
        <taxon>Pseudomonadota</taxon>
        <taxon>Gammaproteobacteria</taxon>
        <taxon>Pseudomonadales</taxon>
        <taxon>Pseudomonadaceae</taxon>
        <taxon>Pseudomonas</taxon>
    </lineage>
</organism>
<evidence type="ECO:0000256" key="1">
    <source>
        <dbReference type="SAM" id="Phobius"/>
    </source>
</evidence>
<reference evidence="2" key="1">
    <citation type="journal article" date="2014" name="Int. J. Syst. Evol. Microbiol.">
        <title>Complete genome sequence of Corynebacterium casei LMG S-19264T (=DSM 44701T), isolated from a smear-ripened cheese.</title>
        <authorList>
            <consortium name="US DOE Joint Genome Institute (JGI-PGF)"/>
            <person name="Walter F."/>
            <person name="Albersmeier A."/>
            <person name="Kalinowski J."/>
            <person name="Ruckert C."/>
        </authorList>
    </citation>
    <scope>NUCLEOTIDE SEQUENCE</scope>
    <source>
        <strain evidence="2">JCM 30078</strain>
    </source>
</reference>
<dbReference type="Proteomes" id="UP000635983">
    <property type="component" value="Unassembled WGS sequence"/>
</dbReference>
<reference evidence="2" key="2">
    <citation type="submission" date="2020-09" db="EMBL/GenBank/DDBJ databases">
        <authorList>
            <person name="Sun Q."/>
            <person name="Ohkuma M."/>
        </authorList>
    </citation>
    <scope>NUCLEOTIDE SEQUENCE</scope>
    <source>
        <strain evidence="2">JCM 30078</strain>
    </source>
</reference>
<comment type="caution">
    <text evidence="2">The sequence shown here is derived from an EMBL/GenBank/DDBJ whole genome shotgun (WGS) entry which is preliminary data.</text>
</comment>
<dbReference type="EMBL" id="BMPO01000005">
    <property type="protein sequence ID" value="GGJ98426.1"/>
    <property type="molecule type" value="Genomic_DNA"/>
</dbReference>
<keyword evidence="1" id="KW-0812">Transmembrane</keyword>
<dbReference type="AlphaFoldDB" id="A0A917PXW9"/>
<evidence type="ECO:0000313" key="2">
    <source>
        <dbReference type="EMBL" id="GGJ98426.1"/>
    </source>
</evidence>
<keyword evidence="1" id="KW-0472">Membrane</keyword>
<keyword evidence="3" id="KW-1185">Reference proteome</keyword>
<proteinExistence type="predicted"/>
<feature type="transmembrane region" description="Helical" evidence="1">
    <location>
        <begin position="6"/>
        <end position="23"/>
    </location>
</feature>
<dbReference type="RefSeq" id="WP_188983606.1">
    <property type="nucleotide sequence ID" value="NZ_BMPO01000005.1"/>
</dbReference>
<sequence length="70" mass="7955">MFKTLILLVPIAGTILVGWFICTRMTLELSRNRRVRAREWARRLFDASLIAALVGLPISFSMMIVLNSGF</sequence>
<accession>A0A917PXW9</accession>